<dbReference type="PANTHER" id="PTHR10126">
    <property type="entry name" value="TATA-BOX BINDING PROTEIN"/>
    <property type="match status" value="1"/>
</dbReference>
<gene>
    <name evidence="4" type="ORF">RND71_021764</name>
</gene>
<dbReference type="PRINTS" id="PR00686">
    <property type="entry name" value="TIFACTORIID"/>
</dbReference>
<evidence type="ECO:0008006" key="6">
    <source>
        <dbReference type="Google" id="ProtNLM"/>
    </source>
</evidence>
<keyword evidence="2" id="KW-0238">DNA-binding</keyword>
<evidence type="ECO:0000256" key="2">
    <source>
        <dbReference type="ARBA" id="ARBA00023125"/>
    </source>
</evidence>
<comment type="caution">
    <text evidence="4">The sequence shown here is derived from an EMBL/GenBank/DDBJ whole genome shotgun (WGS) entry which is preliminary data.</text>
</comment>
<evidence type="ECO:0000256" key="1">
    <source>
        <dbReference type="ARBA" id="ARBA00005560"/>
    </source>
</evidence>
<sequence length="157" mass="17831">MHLSFLFTARNIVSTVNLDCKFDLEAIALQARNAEYNPKRFRAVIMRIREPKTTALIFTSGKMVYTGAKSERSKMAARKIKTWEEGLPSYRELRYGGDAVTGGDRWKRPESARHKLQRNLSSATLLYLEGKMREKGSCGVSPNFIVKQVAFHAFPSL</sequence>
<keyword evidence="3" id="KW-0804">Transcription</keyword>
<dbReference type="GO" id="GO:0006352">
    <property type="term" value="P:DNA-templated transcription initiation"/>
    <property type="evidence" value="ECO:0007669"/>
    <property type="project" value="InterPro"/>
</dbReference>
<evidence type="ECO:0000313" key="4">
    <source>
        <dbReference type="EMBL" id="KAK4359535.1"/>
    </source>
</evidence>
<dbReference type="InterPro" id="IPR000814">
    <property type="entry name" value="TBP"/>
</dbReference>
<comment type="similarity">
    <text evidence="1">Belongs to the TBP family.</text>
</comment>
<dbReference type="GO" id="GO:0003677">
    <property type="term" value="F:DNA binding"/>
    <property type="evidence" value="ECO:0007669"/>
    <property type="project" value="UniProtKB-KW"/>
</dbReference>
<dbReference type="AlphaFoldDB" id="A0AAE1RXL8"/>
<evidence type="ECO:0000256" key="3">
    <source>
        <dbReference type="ARBA" id="ARBA00023163"/>
    </source>
</evidence>
<keyword evidence="5" id="KW-1185">Reference proteome</keyword>
<proteinExistence type="inferred from homology"/>
<dbReference type="SUPFAM" id="SSF55945">
    <property type="entry name" value="TATA-box binding protein-like"/>
    <property type="match status" value="1"/>
</dbReference>
<name>A0AAE1RXL8_9SOLA</name>
<dbReference type="InterPro" id="IPR012295">
    <property type="entry name" value="TBP_dom_sf"/>
</dbReference>
<protein>
    <recommendedName>
        <fullName evidence="6">TATA-box binding protein</fullName>
    </recommendedName>
</protein>
<reference evidence="4" key="1">
    <citation type="submission" date="2023-12" db="EMBL/GenBank/DDBJ databases">
        <title>Genome assembly of Anisodus tanguticus.</title>
        <authorList>
            <person name="Wang Y.-J."/>
        </authorList>
    </citation>
    <scope>NUCLEOTIDE SEQUENCE</scope>
    <source>
        <strain evidence="4">KB-2021</strain>
        <tissue evidence="4">Leaf</tissue>
    </source>
</reference>
<dbReference type="Pfam" id="PF00352">
    <property type="entry name" value="TBP"/>
    <property type="match status" value="1"/>
</dbReference>
<dbReference type="EMBL" id="JAVYJV010000011">
    <property type="protein sequence ID" value="KAK4359535.1"/>
    <property type="molecule type" value="Genomic_DNA"/>
</dbReference>
<accession>A0AAE1RXL8</accession>
<organism evidence="4 5">
    <name type="scientific">Anisodus tanguticus</name>
    <dbReference type="NCBI Taxonomy" id="243964"/>
    <lineage>
        <taxon>Eukaryota</taxon>
        <taxon>Viridiplantae</taxon>
        <taxon>Streptophyta</taxon>
        <taxon>Embryophyta</taxon>
        <taxon>Tracheophyta</taxon>
        <taxon>Spermatophyta</taxon>
        <taxon>Magnoliopsida</taxon>
        <taxon>eudicotyledons</taxon>
        <taxon>Gunneridae</taxon>
        <taxon>Pentapetalae</taxon>
        <taxon>asterids</taxon>
        <taxon>lamiids</taxon>
        <taxon>Solanales</taxon>
        <taxon>Solanaceae</taxon>
        <taxon>Solanoideae</taxon>
        <taxon>Hyoscyameae</taxon>
        <taxon>Anisodus</taxon>
    </lineage>
</organism>
<dbReference type="Proteomes" id="UP001291623">
    <property type="component" value="Unassembled WGS sequence"/>
</dbReference>
<dbReference type="Gene3D" id="3.30.310.10">
    <property type="entry name" value="TATA-Binding Protein"/>
    <property type="match status" value="1"/>
</dbReference>
<evidence type="ECO:0000313" key="5">
    <source>
        <dbReference type="Proteomes" id="UP001291623"/>
    </source>
</evidence>